<reference evidence="2" key="1">
    <citation type="journal article" date="2020" name="Stud. Mycol.">
        <title>101 Dothideomycetes genomes: a test case for predicting lifestyles and emergence of pathogens.</title>
        <authorList>
            <person name="Haridas S."/>
            <person name="Albert R."/>
            <person name="Binder M."/>
            <person name="Bloem J."/>
            <person name="Labutti K."/>
            <person name="Salamov A."/>
            <person name="Andreopoulos B."/>
            <person name="Baker S."/>
            <person name="Barry K."/>
            <person name="Bills G."/>
            <person name="Bluhm B."/>
            <person name="Cannon C."/>
            <person name="Castanera R."/>
            <person name="Culley D."/>
            <person name="Daum C."/>
            <person name="Ezra D."/>
            <person name="Gonzalez J."/>
            <person name="Henrissat B."/>
            <person name="Kuo A."/>
            <person name="Liang C."/>
            <person name="Lipzen A."/>
            <person name="Lutzoni F."/>
            <person name="Magnuson J."/>
            <person name="Mondo S."/>
            <person name="Nolan M."/>
            <person name="Ohm R."/>
            <person name="Pangilinan J."/>
            <person name="Park H.-J."/>
            <person name="Ramirez L."/>
            <person name="Alfaro M."/>
            <person name="Sun H."/>
            <person name="Tritt A."/>
            <person name="Yoshinaga Y."/>
            <person name="Zwiers L.-H."/>
            <person name="Turgeon B."/>
            <person name="Goodwin S."/>
            <person name="Spatafora J."/>
            <person name="Crous P."/>
            <person name="Grigoriev I."/>
        </authorList>
    </citation>
    <scope>NUCLEOTIDE SEQUENCE</scope>
    <source>
        <strain evidence="2">CBS 113818</strain>
    </source>
</reference>
<dbReference type="OrthoDB" id="3688508at2759"/>
<protein>
    <submittedName>
        <fullName evidence="2">Uncharacterized protein</fullName>
    </submittedName>
</protein>
<evidence type="ECO:0000256" key="1">
    <source>
        <dbReference type="SAM" id="MobiDB-lite"/>
    </source>
</evidence>
<name>A0A6A6ZH87_9PLEO</name>
<keyword evidence="3" id="KW-1185">Reference proteome</keyword>
<gene>
    <name evidence="2" type="ORF">CC86DRAFT_412558</name>
</gene>
<sequence>MFGRNPSPLSKDRCDQLELARPPDYSARADNELKLEMRARGLEMRGRRNTAHWVKALEASDKRDLKRYQDWSERDEFDKKIDCKYELPLKGNHVTEKQEVKLKALMDTPQDRMFASQYEEDPSRKTFLELPGEIRNAIYNMAIFNFNPPNLSVSKFQVLVDERQLLM</sequence>
<dbReference type="EMBL" id="MU006242">
    <property type="protein sequence ID" value="KAF2820093.1"/>
    <property type="molecule type" value="Genomic_DNA"/>
</dbReference>
<evidence type="ECO:0000313" key="3">
    <source>
        <dbReference type="Proteomes" id="UP000799424"/>
    </source>
</evidence>
<accession>A0A6A6ZH87</accession>
<dbReference type="Proteomes" id="UP000799424">
    <property type="component" value="Unassembled WGS sequence"/>
</dbReference>
<proteinExistence type="predicted"/>
<evidence type="ECO:0000313" key="2">
    <source>
        <dbReference type="EMBL" id="KAF2820093.1"/>
    </source>
</evidence>
<organism evidence="2 3">
    <name type="scientific">Ophiobolus disseminans</name>
    <dbReference type="NCBI Taxonomy" id="1469910"/>
    <lineage>
        <taxon>Eukaryota</taxon>
        <taxon>Fungi</taxon>
        <taxon>Dikarya</taxon>
        <taxon>Ascomycota</taxon>
        <taxon>Pezizomycotina</taxon>
        <taxon>Dothideomycetes</taxon>
        <taxon>Pleosporomycetidae</taxon>
        <taxon>Pleosporales</taxon>
        <taxon>Pleosporineae</taxon>
        <taxon>Phaeosphaeriaceae</taxon>
        <taxon>Ophiobolus</taxon>
    </lineage>
</organism>
<feature type="region of interest" description="Disordered" evidence="1">
    <location>
        <begin position="1"/>
        <end position="25"/>
    </location>
</feature>
<dbReference type="AlphaFoldDB" id="A0A6A6ZH87"/>